<keyword evidence="2" id="KW-1185">Reference proteome</keyword>
<reference evidence="1" key="2">
    <citation type="submission" date="2021-02" db="EMBL/GenBank/DDBJ databases">
        <authorList>
            <person name="Kimball J.A."/>
            <person name="Haas M.W."/>
            <person name="Macchietto M."/>
            <person name="Kono T."/>
            <person name="Duquette J."/>
            <person name="Shao M."/>
        </authorList>
    </citation>
    <scope>NUCLEOTIDE SEQUENCE</scope>
    <source>
        <tissue evidence="1">Fresh leaf tissue</tissue>
    </source>
</reference>
<accession>A0A8J5VYR3</accession>
<protein>
    <submittedName>
        <fullName evidence="1">Uncharacterized protein</fullName>
    </submittedName>
</protein>
<evidence type="ECO:0000313" key="1">
    <source>
        <dbReference type="EMBL" id="KAG8064879.1"/>
    </source>
</evidence>
<gene>
    <name evidence="1" type="ORF">GUJ93_ZPchr0004g40465</name>
</gene>
<dbReference type="Proteomes" id="UP000729402">
    <property type="component" value="Unassembled WGS sequence"/>
</dbReference>
<dbReference type="EMBL" id="JAAALK010000285">
    <property type="protein sequence ID" value="KAG8064879.1"/>
    <property type="molecule type" value="Genomic_DNA"/>
</dbReference>
<evidence type="ECO:0000313" key="2">
    <source>
        <dbReference type="Proteomes" id="UP000729402"/>
    </source>
</evidence>
<proteinExistence type="predicted"/>
<sequence>MPAQEEPCNNVVAFAAVEPRPRLRDDAPFARAHGFRCKEKNSGVAALPSRDALAATDFCLHRSKCRANQKNRYSPCQKKTPTCAACSPAMMLRVR</sequence>
<reference evidence="1" key="1">
    <citation type="journal article" date="2021" name="bioRxiv">
        <title>Whole Genome Assembly and Annotation of Northern Wild Rice, Zizania palustris L., Supports a Whole Genome Duplication in the Zizania Genus.</title>
        <authorList>
            <person name="Haas M."/>
            <person name="Kono T."/>
            <person name="Macchietto M."/>
            <person name="Millas R."/>
            <person name="McGilp L."/>
            <person name="Shao M."/>
            <person name="Duquette J."/>
            <person name="Hirsch C.N."/>
            <person name="Kimball J."/>
        </authorList>
    </citation>
    <scope>NUCLEOTIDE SEQUENCE</scope>
    <source>
        <tissue evidence="1">Fresh leaf tissue</tissue>
    </source>
</reference>
<comment type="caution">
    <text evidence="1">The sequence shown here is derived from an EMBL/GenBank/DDBJ whole genome shotgun (WGS) entry which is preliminary data.</text>
</comment>
<name>A0A8J5VYR3_ZIZPA</name>
<organism evidence="1 2">
    <name type="scientific">Zizania palustris</name>
    <name type="common">Northern wild rice</name>
    <dbReference type="NCBI Taxonomy" id="103762"/>
    <lineage>
        <taxon>Eukaryota</taxon>
        <taxon>Viridiplantae</taxon>
        <taxon>Streptophyta</taxon>
        <taxon>Embryophyta</taxon>
        <taxon>Tracheophyta</taxon>
        <taxon>Spermatophyta</taxon>
        <taxon>Magnoliopsida</taxon>
        <taxon>Liliopsida</taxon>
        <taxon>Poales</taxon>
        <taxon>Poaceae</taxon>
        <taxon>BOP clade</taxon>
        <taxon>Oryzoideae</taxon>
        <taxon>Oryzeae</taxon>
        <taxon>Zizaniinae</taxon>
        <taxon>Zizania</taxon>
    </lineage>
</organism>
<dbReference type="AlphaFoldDB" id="A0A8J5VYR3"/>